<name>A0A9W8XNJ3_9PLEO</name>
<accession>A0A9W8XNJ3</accession>
<evidence type="ECO:0000313" key="5">
    <source>
        <dbReference type="EMBL" id="KAJ4355447.1"/>
    </source>
</evidence>
<dbReference type="EMBL" id="JAPEUX010000003">
    <property type="protein sequence ID" value="KAJ4355447.1"/>
    <property type="molecule type" value="Genomic_DNA"/>
</dbReference>
<evidence type="ECO:0000256" key="2">
    <source>
        <dbReference type="ARBA" id="ARBA00022679"/>
    </source>
</evidence>
<dbReference type="InterPro" id="IPR036388">
    <property type="entry name" value="WH-like_DNA-bd_sf"/>
</dbReference>
<dbReference type="InterPro" id="IPR001077">
    <property type="entry name" value="COMT_C"/>
</dbReference>
<dbReference type="SUPFAM" id="SSF53335">
    <property type="entry name" value="S-adenosyl-L-methionine-dependent methyltransferases"/>
    <property type="match status" value="1"/>
</dbReference>
<dbReference type="PANTHER" id="PTHR43712:SF12">
    <property type="entry name" value="STERIGMATOCYSTIN 8-O-METHYLTRANSFERASE"/>
    <property type="match status" value="1"/>
</dbReference>
<dbReference type="GeneID" id="80906993"/>
<dbReference type="RefSeq" id="XP_056072573.1">
    <property type="nucleotide sequence ID" value="XM_056212265.1"/>
</dbReference>
<protein>
    <recommendedName>
        <fullName evidence="4">O-methyltransferase C-terminal domain-containing protein</fullName>
    </recommendedName>
</protein>
<organism evidence="5 6">
    <name type="scientific">Didymosphaeria variabile</name>
    <dbReference type="NCBI Taxonomy" id="1932322"/>
    <lineage>
        <taxon>Eukaryota</taxon>
        <taxon>Fungi</taxon>
        <taxon>Dikarya</taxon>
        <taxon>Ascomycota</taxon>
        <taxon>Pezizomycotina</taxon>
        <taxon>Dothideomycetes</taxon>
        <taxon>Pleosporomycetidae</taxon>
        <taxon>Pleosporales</taxon>
        <taxon>Massarineae</taxon>
        <taxon>Didymosphaeriaceae</taxon>
        <taxon>Didymosphaeria</taxon>
    </lineage>
</organism>
<dbReference type="Gene3D" id="3.40.50.150">
    <property type="entry name" value="Vaccinia Virus protein VP39"/>
    <property type="match status" value="1"/>
</dbReference>
<dbReference type="SUPFAM" id="SSF46785">
    <property type="entry name" value="Winged helix' DNA-binding domain"/>
    <property type="match status" value="1"/>
</dbReference>
<keyword evidence="2" id="KW-0808">Transferase</keyword>
<keyword evidence="3" id="KW-0949">S-adenosyl-L-methionine</keyword>
<comment type="caution">
    <text evidence="5">The sequence shown here is derived from an EMBL/GenBank/DDBJ whole genome shotgun (WGS) entry which is preliminary data.</text>
</comment>
<evidence type="ECO:0000313" key="6">
    <source>
        <dbReference type="Proteomes" id="UP001140513"/>
    </source>
</evidence>
<reference evidence="5" key="1">
    <citation type="submission" date="2022-10" db="EMBL/GenBank/DDBJ databases">
        <title>Tapping the CABI collections for fungal endophytes: first genome assemblies for Collariella, Neodidymelliopsis, Ascochyta clinopodiicola, Didymella pomorum, Didymosphaeria variabile, Neocosmospora piperis and Neocucurbitaria cava.</title>
        <authorList>
            <person name="Hill R."/>
        </authorList>
    </citation>
    <scope>NUCLEOTIDE SEQUENCE</scope>
    <source>
        <strain evidence="5">IMI 356815</strain>
    </source>
</reference>
<dbReference type="PROSITE" id="PS51683">
    <property type="entry name" value="SAM_OMT_II"/>
    <property type="match status" value="1"/>
</dbReference>
<evidence type="ECO:0000256" key="3">
    <source>
        <dbReference type="ARBA" id="ARBA00022691"/>
    </source>
</evidence>
<dbReference type="InterPro" id="IPR029063">
    <property type="entry name" value="SAM-dependent_MTases_sf"/>
</dbReference>
<gene>
    <name evidence="5" type="ORF">N0V89_003463</name>
</gene>
<dbReference type="GO" id="GO:0008171">
    <property type="term" value="F:O-methyltransferase activity"/>
    <property type="evidence" value="ECO:0007669"/>
    <property type="project" value="InterPro"/>
</dbReference>
<dbReference type="InterPro" id="IPR016461">
    <property type="entry name" value="COMT-like"/>
</dbReference>
<evidence type="ECO:0000256" key="1">
    <source>
        <dbReference type="ARBA" id="ARBA00022603"/>
    </source>
</evidence>
<dbReference type="InterPro" id="IPR036390">
    <property type="entry name" value="WH_DNA-bd_sf"/>
</dbReference>
<proteinExistence type="predicted"/>
<keyword evidence="1" id="KW-0489">Methyltransferase</keyword>
<dbReference type="GO" id="GO:0032259">
    <property type="term" value="P:methylation"/>
    <property type="evidence" value="ECO:0007669"/>
    <property type="project" value="UniProtKB-KW"/>
</dbReference>
<feature type="domain" description="O-methyltransferase C-terminal" evidence="4">
    <location>
        <begin position="265"/>
        <end position="408"/>
    </location>
</feature>
<dbReference type="CDD" id="cd02440">
    <property type="entry name" value="AdoMet_MTases"/>
    <property type="match status" value="1"/>
</dbReference>
<evidence type="ECO:0000259" key="4">
    <source>
        <dbReference type="Pfam" id="PF00891"/>
    </source>
</evidence>
<dbReference type="Proteomes" id="UP001140513">
    <property type="component" value="Unassembled WGS sequence"/>
</dbReference>
<dbReference type="PANTHER" id="PTHR43712">
    <property type="entry name" value="PUTATIVE (AFU_ORTHOLOGUE AFUA_4G14580)-RELATED"/>
    <property type="match status" value="1"/>
</dbReference>
<dbReference type="Pfam" id="PF00891">
    <property type="entry name" value="Methyltransf_2"/>
    <property type="match status" value="1"/>
</dbReference>
<sequence length="434" mass="48195">MPSSSSRIAELAAEIAQKTQLIDQHLAEKGLPYPSFDAAGPTDLNLPPDLENVRVLVLQATQELNDLLQGPRDLLFNHHHNQLVPLKLISHFDLAHKVPVDGEITFAELASTTGIEQGALARILRLGIANRIFREPRPGVIAHSAASRQIAEDAALAGWVGANVDEMWPAAEKVVDALKKWPQAAEPNQTVGKPSPDTCEDVPTLTTRQGFAVANETDKPFYAVLAQDPQRAKRFGQAMSFFTTGDGYSLRHLTDGYPWDTISGTVVDLGGSHGNAAFALARKYPDLRLMVQELPEVVANAKPEEGLNVEFMAHDFFNEQPVKHADVYYLRWTLHNWPDAYCVKILRALIPALKKGARILVMDFVMPPPGLLPNDLDRKLRAMDLTMLEIANAKERDPEEWKGLFAEADERFIFKDIKQPPGSRLAIIETTWEE</sequence>
<dbReference type="AlphaFoldDB" id="A0A9W8XNJ3"/>
<dbReference type="OrthoDB" id="1606438at2759"/>
<keyword evidence="6" id="KW-1185">Reference proteome</keyword>
<dbReference type="Gene3D" id="1.10.10.10">
    <property type="entry name" value="Winged helix-like DNA-binding domain superfamily/Winged helix DNA-binding domain"/>
    <property type="match status" value="1"/>
</dbReference>